<dbReference type="PANTHER" id="PTHR39515:SF2">
    <property type="entry name" value="HTH-TYPE TRANSCRIPTIONAL REGULATOR RV0880"/>
    <property type="match status" value="1"/>
</dbReference>
<dbReference type="InterPro" id="IPR000835">
    <property type="entry name" value="HTH_MarR-typ"/>
</dbReference>
<proteinExistence type="predicted"/>
<dbReference type="EMBL" id="VFYP01000001">
    <property type="protein sequence ID" value="TPP10004.1"/>
    <property type="molecule type" value="Genomic_DNA"/>
</dbReference>
<dbReference type="GO" id="GO:0003700">
    <property type="term" value="F:DNA-binding transcription factor activity"/>
    <property type="evidence" value="ECO:0007669"/>
    <property type="project" value="InterPro"/>
</dbReference>
<dbReference type="SUPFAM" id="SSF46785">
    <property type="entry name" value="Winged helix' DNA-binding domain"/>
    <property type="match status" value="1"/>
</dbReference>
<evidence type="ECO:0000256" key="1">
    <source>
        <dbReference type="ARBA" id="ARBA00023015"/>
    </source>
</evidence>
<dbReference type="SMART" id="SM00347">
    <property type="entry name" value="HTH_MARR"/>
    <property type="match status" value="1"/>
</dbReference>
<keyword evidence="6" id="KW-1185">Reference proteome</keyword>
<keyword evidence="1" id="KW-0805">Transcription regulation</keyword>
<evidence type="ECO:0000259" key="4">
    <source>
        <dbReference type="PROSITE" id="PS50995"/>
    </source>
</evidence>
<keyword evidence="2" id="KW-0238">DNA-binding</keyword>
<dbReference type="Pfam" id="PF01047">
    <property type="entry name" value="MarR"/>
    <property type="match status" value="1"/>
</dbReference>
<dbReference type="Gene3D" id="1.10.287.100">
    <property type="match status" value="1"/>
</dbReference>
<dbReference type="GO" id="GO:0003677">
    <property type="term" value="F:DNA binding"/>
    <property type="evidence" value="ECO:0007669"/>
    <property type="project" value="UniProtKB-KW"/>
</dbReference>
<sequence>MMPISGSHPAVDPRTAKGCGIAVLRSHQRNENQEMSSSSQIDALTLAEALRHALGSFIRDIKSGAQTPTTSQSETLSLLDREGPLSVAQLAERRNVRHQSMRLVVGQLEIEGLIGKMPNPADRRSELLFLTEEGRARLTRARQARTAQIAERIEERLSEEDRRTLEAAIRIIERLC</sequence>
<keyword evidence="3" id="KW-0804">Transcription</keyword>
<dbReference type="InterPro" id="IPR052526">
    <property type="entry name" value="HTH-type_Bedaq_tolerance"/>
</dbReference>
<organism evidence="5 6">
    <name type="scientific">Rhizobium glycinendophyticum</name>
    <dbReference type="NCBI Taxonomy" id="2589807"/>
    <lineage>
        <taxon>Bacteria</taxon>
        <taxon>Pseudomonadati</taxon>
        <taxon>Pseudomonadota</taxon>
        <taxon>Alphaproteobacteria</taxon>
        <taxon>Hyphomicrobiales</taxon>
        <taxon>Rhizobiaceae</taxon>
        <taxon>Rhizobium/Agrobacterium group</taxon>
        <taxon>Rhizobium</taxon>
    </lineage>
</organism>
<dbReference type="InterPro" id="IPR036388">
    <property type="entry name" value="WH-like_DNA-bd_sf"/>
</dbReference>
<dbReference type="Proteomes" id="UP000316429">
    <property type="component" value="Unassembled WGS sequence"/>
</dbReference>
<feature type="domain" description="HTH marR-type" evidence="4">
    <location>
        <begin position="40"/>
        <end position="176"/>
    </location>
</feature>
<dbReference type="AlphaFoldDB" id="A0A504U4N7"/>
<reference evidence="5 6" key="1">
    <citation type="submission" date="2019-06" db="EMBL/GenBank/DDBJ databases">
        <title>Rhizobium sp. CL12 isolated from roots of soybean.</title>
        <authorList>
            <person name="Wang C."/>
        </authorList>
    </citation>
    <scope>NUCLEOTIDE SEQUENCE [LARGE SCALE GENOMIC DNA]</scope>
    <source>
        <strain evidence="5 6">CL12</strain>
    </source>
</reference>
<dbReference type="PROSITE" id="PS50995">
    <property type="entry name" value="HTH_MARR_2"/>
    <property type="match status" value="1"/>
</dbReference>
<evidence type="ECO:0000313" key="6">
    <source>
        <dbReference type="Proteomes" id="UP000316429"/>
    </source>
</evidence>
<evidence type="ECO:0000313" key="5">
    <source>
        <dbReference type="EMBL" id="TPP10004.1"/>
    </source>
</evidence>
<evidence type="ECO:0000256" key="3">
    <source>
        <dbReference type="ARBA" id="ARBA00023163"/>
    </source>
</evidence>
<dbReference type="InterPro" id="IPR023187">
    <property type="entry name" value="Tscrpt_reg_MarR-type_CS"/>
</dbReference>
<dbReference type="PRINTS" id="PR00598">
    <property type="entry name" value="HTHMARR"/>
</dbReference>
<dbReference type="PANTHER" id="PTHR39515">
    <property type="entry name" value="CONSERVED PROTEIN"/>
    <property type="match status" value="1"/>
</dbReference>
<protein>
    <submittedName>
        <fullName evidence="5">MarR family transcriptional regulator</fullName>
    </submittedName>
</protein>
<gene>
    <name evidence="5" type="ORF">FJQ55_03775</name>
</gene>
<name>A0A504U4N7_9HYPH</name>
<dbReference type="PROSITE" id="PS01117">
    <property type="entry name" value="HTH_MARR_1"/>
    <property type="match status" value="1"/>
</dbReference>
<dbReference type="InterPro" id="IPR036390">
    <property type="entry name" value="WH_DNA-bd_sf"/>
</dbReference>
<evidence type="ECO:0000256" key="2">
    <source>
        <dbReference type="ARBA" id="ARBA00023125"/>
    </source>
</evidence>
<comment type="caution">
    <text evidence="5">The sequence shown here is derived from an EMBL/GenBank/DDBJ whole genome shotgun (WGS) entry which is preliminary data.</text>
</comment>
<dbReference type="Gene3D" id="1.10.10.10">
    <property type="entry name" value="Winged helix-like DNA-binding domain superfamily/Winged helix DNA-binding domain"/>
    <property type="match status" value="1"/>
</dbReference>
<accession>A0A504U4N7</accession>